<dbReference type="EMBL" id="WTYO01000001">
    <property type="protein sequence ID" value="MXO67778.1"/>
    <property type="molecule type" value="Genomic_DNA"/>
</dbReference>
<evidence type="ECO:0000313" key="2">
    <source>
        <dbReference type="EMBL" id="MXO67778.1"/>
    </source>
</evidence>
<protein>
    <recommendedName>
        <fullName evidence="4">HNH endonuclease</fullName>
    </recommendedName>
</protein>
<evidence type="ECO:0008006" key="4">
    <source>
        <dbReference type="Google" id="ProtNLM"/>
    </source>
</evidence>
<evidence type="ECO:0000313" key="3">
    <source>
        <dbReference type="Proteomes" id="UP000444401"/>
    </source>
</evidence>
<dbReference type="Proteomes" id="UP000444401">
    <property type="component" value="Unassembled WGS sequence"/>
</dbReference>
<reference evidence="2 3" key="1">
    <citation type="submission" date="2019-12" db="EMBL/GenBank/DDBJ databases">
        <title>Genomic-based taxomic classification of the family Erythrobacteraceae.</title>
        <authorList>
            <person name="Xu L."/>
        </authorList>
    </citation>
    <scope>NUCLEOTIDE SEQUENCE [LARGE SCALE GENOMIC DNA]</scope>
    <source>
        <strain evidence="2 3">H32</strain>
    </source>
</reference>
<feature type="region of interest" description="Disordered" evidence="1">
    <location>
        <begin position="1"/>
        <end position="23"/>
    </location>
</feature>
<sequence>MANQRIERAKADSQKKKSPDVCRRGHVDQRLPNGDCYECRKIRNRLVVHTPHYRARRNAYLKARRQSDPAYRLDQAIRCQMRRAMREVNAQQRTWREVLGYTADDLREHIGRQFAPGMTWENYGEWHIDHIVPVSSFNFKSVEDPEFRACWALSNLRPLWAKDNLKKHAKRTQLL</sequence>
<dbReference type="RefSeq" id="WP_160732404.1">
    <property type="nucleotide sequence ID" value="NZ_WTYO01000001.1"/>
</dbReference>
<organism evidence="2 3">
    <name type="scientific">Pelagerythrobacter marinus</name>
    <dbReference type="NCBI Taxonomy" id="538382"/>
    <lineage>
        <taxon>Bacteria</taxon>
        <taxon>Pseudomonadati</taxon>
        <taxon>Pseudomonadota</taxon>
        <taxon>Alphaproteobacteria</taxon>
        <taxon>Sphingomonadales</taxon>
        <taxon>Erythrobacteraceae</taxon>
        <taxon>Pelagerythrobacter</taxon>
    </lineage>
</organism>
<proteinExistence type="predicted"/>
<gene>
    <name evidence="2" type="ORF">GRI72_02885</name>
</gene>
<evidence type="ECO:0000256" key="1">
    <source>
        <dbReference type="SAM" id="MobiDB-lite"/>
    </source>
</evidence>
<comment type="caution">
    <text evidence="2">The sequence shown here is derived from an EMBL/GenBank/DDBJ whole genome shotgun (WGS) entry which is preliminary data.</text>
</comment>
<name>A0ABW9UUG6_9SPHN</name>
<keyword evidence="3" id="KW-1185">Reference proteome</keyword>
<accession>A0ABW9UUG6</accession>